<protein>
    <submittedName>
        <fullName evidence="1">Type IV pilus biogenesis protein PilM</fullName>
    </submittedName>
</protein>
<reference evidence="1 2" key="1">
    <citation type="submission" date="2024-12" db="EMBL/GenBank/DDBJ databases">
        <authorList>
            <person name="Lee Y."/>
        </authorList>
    </citation>
    <scope>NUCLEOTIDE SEQUENCE [LARGE SCALE GENOMIC DNA]</scope>
    <source>
        <strain evidence="1 2">03SUJ4</strain>
    </source>
</reference>
<dbReference type="PANTHER" id="PTHR32432">
    <property type="entry name" value="CELL DIVISION PROTEIN FTSA-RELATED"/>
    <property type="match status" value="1"/>
</dbReference>
<dbReference type="Proteomes" id="UP001634747">
    <property type="component" value="Unassembled WGS sequence"/>
</dbReference>
<evidence type="ECO:0000313" key="2">
    <source>
        <dbReference type="Proteomes" id="UP001634747"/>
    </source>
</evidence>
<dbReference type="RefSeq" id="WP_263413327.1">
    <property type="nucleotide sequence ID" value="NZ_BAABBH010000001.1"/>
</dbReference>
<dbReference type="EMBL" id="JBJYXY010000001">
    <property type="protein sequence ID" value="MFN2975140.1"/>
    <property type="molecule type" value="Genomic_DNA"/>
</dbReference>
<dbReference type="InterPro" id="IPR050696">
    <property type="entry name" value="FtsA/MreB"/>
</dbReference>
<accession>A0ABW9KH78</accession>
<gene>
    <name evidence="1" type="primary">pilM</name>
    <name evidence="1" type="ORF">ACK2TP_05140</name>
</gene>
<comment type="caution">
    <text evidence="1">The sequence shown here is derived from an EMBL/GenBank/DDBJ whole genome shotgun (WGS) entry which is preliminary data.</text>
</comment>
<name>A0ABW9KH78_9BACT</name>
<organism evidence="1 2">
    <name type="scientific">Terriglobus aquaticus</name>
    <dbReference type="NCBI Taxonomy" id="940139"/>
    <lineage>
        <taxon>Bacteria</taxon>
        <taxon>Pseudomonadati</taxon>
        <taxon>Acidobacteriota</taxon>
        <taxon>Terriglobia</taxon>
        <taxon>Terriglobales</taxon>
        <taxon>Acidobacteriaceae</taxon>
        <taxon>Terriglobus</taxon>
    </lineage>
</organism>
<sequence length="390" mass="41131">MPSLIPRSSFETRPRLAVEIRPEGVFAARAADASGILAQVARAELPRFAVQPGLRDRNLNDPARVSAAVRQVLTQLQQGKLRDVTLIVPDAAVRVILLDFDALPTDSDEALAVVRFRLSRLLPFPVDAAQISYQVMTDRARQLQVLTVAIPLLVLAEYEAAVRDAGFEPGAVLPSTLAVVGAIDEAAPGASAAAALLVNCSTDTMTTAIVRRGELLLHRTLETVPAALAEPSSLPPDTAVAVVPTLPAEAAFAAAAEPRQYGADDLAGVAVDEGPVVESFVPARDLVEAETYSAAIEIQRAVAVAAAYYEDQLAAPPSSVFTAGSLTAHQIGELLDGSGLTARELLQPEDLQPTVTTPVPHGLLAGLRGALRNESRTAVRPVARRWRAQA</sequence>
<proteinExistence type="predicted"/>
<dbReference type="PANTHER" id="PTHR32432:SF3">
    <property type="entry name" value="ETHANOLAMINE UTILIZATION PROTEIN EUTJ"/>
    <property type="match status" value="1"/>
</dbReference>
<evidence type="ECO:0000313" key="1">
    <source>
        <dbReference type="EMBL" id="MFN2975140.1"/>
    </source>
</evidence>
<keyword evidence="2" id="KW-1185">Reference proteome</keyword>
<dbReference type="Gene3D" id="3.30.420.40">
    <property type="match status" value="2"/>
</dbReference>
<dbReference type="Gene3D" id="3.30.1490.300">
    <property type="match status" value="1"/>
</dbReference>